<reference evidence="6" key="1">
    <citation type="submission" date="2016-09" db="EMBL/GenBank/DDBJ databases">
        <authorList>
            <person name="Varghese N."/>
            <person name="Submissions S."/>
        </authorList>
    </citation>
    <scope>NUCLEOTIDE SEQUENCE [LARGE SCALE GENOMIC DNA]</scope>
    <source>
        <strain evidence="6">ANC 3699</strain>
    </source>
</reference>
<feature type="domain" description="HTH araC/xylS-type" evidence="4">
    <location>
        <begin position="242"/>
        <end position="340"/>
    </location>
</feature>
<evidence type="ECO:0000313" key="6">
    <source>
        <dbReference type="Proteomes" id="UP000242317"/>
    </source>
</evidence>
<evidence type="ECO:0000256" key="2">
    <source>
        <dbReference type="ARBA" id="ARBA00023125"/>
    </source>
</evidence>
<dbReference type="GO" id="GO:0005829">
    <property type="term" value="C:cytosol"/>
    <property type="evidence" value="ECO:0007669"/>
    <property type="project" value="TreeGrafter"/>
</dbReference>
<evidence type="ECO:0000256" key="1">
    <source>
        <dbReference type="ARBA" id="ARBA00023015"/>
    </source>
</evidence>
<dbReference type="AlphaFoldDB" id="A0A1G6HKS6"/>
<dbReference type="PANTHER" id="PTHR47894:SF1">
    <property type="entry name" value="HTH-TYPE TRANSCRIPTIONAL REGULATOR VQSM"/>
    <property type="match status" value="1"/>
</dbReference>
<evidence type="ECO:0000313" key="5">
    <source>
        <dbReference type="EMBL" id="SDB94821.1"/>
    </source>
</evidence>
<dbReference type="SUPFAM" id="SSF46689">
    <property type="entry name" value="Homeodomain-like"/>
    <property type="match status" value="1"/>
</dbReference>
<keyword evidence="1" id="KW-0805">Transcription regulation</keyword>
<dbReference type="Pfam" id="PF12833">
    <property type="entry name" value="HTH_18"/>
    <property type="match status" value="1"/>
</dbReference>
<keyword evidence="6" id="KW-1185">Reference proteome</keyword>
<dbReference type="InterPro" id="IPR009057">
    <property type="entry name" value="Homeodomain-like_sf"/>
</dbReference>
<dbReference type="PRINTS" id="PR00032">
    <property type="entry name" value="HTHARAC"/>
</dbReference>
<dbReference type="GO" id="GO:0003700">
    <property type="term" value="F:DNA-binding transcription factor activity"/>
    <property type="evidence" value="ECO:0007669"/>
    <property type="project" value="InterPro"/>
</dbReference>
<dbReference type="InterPro" id="IPR032687">
    <property type="entry name" value="AraC-type_N"/>
</dbReference>
<dbReference type="PROSITE" id="PS01124">
    <property type="entry name" value="HTH_ARAC_FAMILY_2"/>
    <property type="match status" value="1"/>
</dbReference>
<dbReference type="SMART" id="SM00342">
    <property type="entry name" value="HTH_ARAC"/>
    <property type="match status" value="1"/>
</dbReference>
<dbReference type="PANTHER" id="PTHR47894">
    <property type="entry name" value="HTH-TYPE TRANSCRIPTIONAL REGULATOR GADX"/>
    <property type="match status" value="1"/>
</dbReference>
<dbReference type="InterPro" id="IPR018060">
    <property type="entry name" value="HTH_AraC"/>
</dbReference>
<dbReference type="Pfam" id="PF12625">
    <property type="entry name" value="Arabinose_bd"/>
    <property type="match status" value="1"/>
</dbReference>
<evidence type="ECO:0000256" key="3">
    <source>
        <dbReference type="ARBA" id="ARBA00023163"/>
    </source>
</evidence>
<dbReference type="EMBL" id="FMYK01000002">
    <property type="protein sequence ID" value="SDB94821.1"/>
    <property type="molecule type" value="Genomic_DNA"/>
</dbReference>
<keyword evidence="3" id="KW-0804">Transcription</keyword>
<name>A0A1G6HKS6_9GAMM</name>
<organism evidence="5 6">
    <name type="scientific">Acinetobacter marinus</name>
    <dbReference type="NCBI Taxonomy" id="281375"/>
    <lineage>
        <taxon>Bacteria</taxon>
        <taxon>Pseudomonadati</taxon>
        <taxon>Pseudomonadota</taxon>
        <taxon>Gammaproteobacteria</taxon>
        <taxon>Moraxellales</taxon>
        <taxon>Moraxellaceae</taxon>
        <taxon>Acinetobacter</taxon>
    </lineage>
</organism>
<dbReference type="InterPro" id="IPR020449">
    <property type="entry name" value="Tscrpt_reg_AraC-type_HTH"/>
</dbReference>
<sequence length="341" mass="39534">MTVKLIVGYLRLMQRVMHHYALTWDKLSLADDVVYAFQQSLQDEQQYELDVEQYVLIMQAMQMHVERPIGLLMAEQVALPDVGLMGYLASTSIDLEQAFQLFQKYYPLLYKMTNIEDMTVIEDQTCFSIQWHGGFQAWQMFYELNLAILFRYIQLIVQADELHPPTKIVLGFSPQFSLQHYAQFFQSNIDIVANCYAITFLKSTLKIKSTSSDRAMNQMLSIQAQQSIEQNSQNLNAKQFRHKVLSLIEQGLTQDHQSIQDFVASKMYCSERTLQRQLAQHDLHFQTLLDGYRFERAKSALITGIALSDIAQQLGYSDQSAFGRAFKRWSGLSPKQFLKEK</sequence>
<proteinExistence type="predicted"/>
<keyword evidence="2 5" id="KW-0238">DNA-binding</keyword>
<gene>
    <name evidence="5" type="ORF">SAMN05421749_102357</name>
</gene>
<dbReference type="Proteomes" id="UP000242317">
    <property type="component" value="Unassembled WGS sequence"/>
</dbReference>
<protein>
    <submittedName>
        <fullName evidence="5">AraC-type DNA-binding protein</fullName>
    </submittedName>
</protein>
<dbReference type="RefSeq" id="WP_092616930.1">
    <property type="nucleotide sequence ID" value="NZ_FMYK01000002.1"/>
</dbReference>
<dbReference type="Gene3D" id="1.10.10.60">
    <property type="entry name" value="Homeodomain-like"/>
    <property type="match status" value="1"/>
</dbReference>
<accession>A0A1G6HKS6</accession>
<dbReference type="GO" id="GO:0000976">
    <property type="term" value="F:transcription cis-regulatory region binding"/>
    <property type="evidence" value="ECO:0007669"/>
    <property type="project" value="TreeGrafter"/>
</dbReference>
<evidence type="ECO:0000259" key="4">
    <source>
        <dbReference type="PROSITE" id="PS01124"/>
    </source>
</evidence>